<comment type="caution">
    <text evidence="2">The sequence shown here is derived from an EMBL/GenBank/DDBJ whole genome shotgun (WGS) entry which is preliminary data.</text>
</comment>
<feature type="compositionally biased region" description="Low complexity" evidence="1">
    <location>
        <begin position="131"/>
        <end position="142"/>
    </location>
</feature>
<evidence type="ECO:0000313" key="2">
    <source>
        <dbReference type="EMBL" id="GBF98633.1"/>
    </source>
</evidence>
<feature type="compositionally biased region" description="Polar residues" evidence="1">
    <location>
        <begin position="22"/>
        <end position="31"/>
    </location>
</feature>
<proteinExistence type="predicted"/>
<feature type="compositionally biased region" description="Low complexity" evidence="1">
    <location>
        <begin position="107"/>
        <end position="117"/>
    </location>
</feature>
<feature type="compositionally biased region" description="Basic and acidic residues" evidence="1">
    <location>
        <begin position="120"/>
        <end position="130"/>
    </location>
</feature>
<organism evidence="2 3">
    <name type="scientific">Raphidocelis subcapitata</name>
    <dbReference type="NCBI Taxonomy" id="307507"/>
    <lineage>
        <taxon>Eukaryota</taxon>
        <taxon>Viridiplantae</taxon>
        <taxon>Chlorophyta</taxon>
        <taxon>core chlorophytes</taxon>
        <taxon>Chlorophyceae</taxon>
        <taxon>CS clade</taxon>
        <taxon>Sphaeropleales</taxon>
        <taxon>Selenastraceae</taxon>
        <taxon>Raphidocelis</taxon>
    </lineage>
</organism>
<reference evidence="2 3" key="1">
    <citation type="journal article" date="2018" name="Sci. Rep.">
        <title>Raphidocelis subcapitata (=Pseudokirchneriella subcapitata) provides an insight into genome evolution and environmental adaptations in the Sphaeropleales.</title>
        <authorList>
            <person name="Suzuki S."/>
            <person name="Yamaguchi H."/>
            <person name="Nakajima N."/>
            <person name="Kawachi M."/>
        </authorList>
    </citation>
    <scope>NUCLEOTIDE SEQUENCE [LARGE SCALE GENOMIC DNA]</scope>
    <source>
        <strain evidence="2 3">NIES-35</strain>
    </source>
</reference>
<feature type="region of interest" description="Disordered" evidence="1">
    <location>
        <begin position="1"/>
        <end position="213"/>
    </location>
</feature>
<evidence type="ECO:0000256" key="1">
    <source>
        <dbReference type="SAM" id="MobiDB-lite"/>
    </source>
</evidence>
<feature type="compositionally biased region" description="Low complexity" evidence="1">
    <location>
        <begin position="33"/>
        <end position="55"/>
    </location>
</feature>
<gene>
    <name evidence="2" type="ORF">Rsub_10822</name>
</gene>
<sequence length="249" mass="25879">MDDPGVQVGIRRFLGVQRGSGAATSGNSANPFASAGAASRPPAAAADAGGKAQPKGGSGARPVLFELLGGAPSAAAAPAVHRHQLPRALPPLPKQPPQQRAKHRTNAAAAEQHTGAAESRTARKDQRERGGWQQQQQQQQGQSKLPGQRHGHPKRAVRSPQPQQQAKRPHGGSTRPGSAPMQHLLGPLRTLASEPDARGAEPEGGFNYWDDGAGEMDDSMIGLSGAPQHAGELAWEGVGRCGVARALRD</sequence>
<name>A0A2V0PKU1_9CHLO</name>
<keyword evidence="3" id="KW-1185">Reference proteome</keyword>
<dbReference type="Proteomes" id="UP000247498">
    <property type="component" value="Unassembled WGS sequence"/>
</dbReference>
<accession>A0A2V0PKU1</accession>
<protein>
    <submittedName>
        <fullName evidence="2">Uncharacterized protein</fullName>
    </submittedName>
</protein>
<dbReference type="EMBL" id="BDRX01000130">
    <property type="protein sequence ID" value="GBF98633.1"/>
    <property type="molecule type" value="Genomic_DNA"/>
</dbReference>
<dbReference type="AlphaFoldDB" id="A0A2V0PKU1"/>
<dbReference type="InParanoid" id="A0A2V0PKU1"/>
<feature type="compositionally biased region" description="Basic residues" evidence="1">
    <location>
        <begin position="147"/>
        <end position="157"/>
    </location>
</feature>
<evidence type="ECO:0000313" key="3">
    <source>
        <dbReference type="Proteomes" id="UP000247498"/>
    </source>
</evidence>